<dbReference type="Proteomes" id="UP001292913">
    <property type="component" value="Unassembled WGS sequence"/>
</dbReference>
<accession>A0ABU5HTX9</accession>
<dbReference type="Pfam" id="PF07715">
    <property type="entry name" value="Plug"/>
    <property type="match status" value="1"/>
</dbReference>
<dbReference type="InterPro" id="IPR012910">
    <property type="entry name" value="Plug_dom"/>
</dbReference>
<evidence type="ECO:0000313" key="10">
    <source>
        <dbReference type="EMBL" id="MDY7259634.1"/>
    </source>
</evidence>
<keyword evidence="8" id="KW-0732">Signal</keyword>
<feature type="domain" description="TonB-dependent receptor plug" evidence="9">
    <location>
        <begin position="133"/>
        <end position="237"/>
    </location>
</feature>
<evidence type="ECO:0000256" key="3">
    <source>
        <dbReference type="ARBA" id="ARBA00022452"/>
    </source>
</evidence>
<organism evidence="10 11">
    <name type="scientific">Bacteroides vicugnae</name>
    <dbReference type="NCBI Taxonomy" id="3037989"/>
    <lineage>
        <taxon>Bacteria</taxon>
        <taxon>Pseudomonadati</taxon>
        <taxon>Bacteroidota</taxon>
        <taxon>Bacteroidia</taxon>
        <taxon>Bacteroidales</taxon>
        <taxon>Bacteroidaceae</taxon>
        <taxon>Bacteroides</taxon>
    </lineage>
</organism>
<dbReference type="RefSeq" id="WP_229128558.1">
    <property type="nucleotide sequence ID" value="NZ_JARZAK010000013.1"/>
</dbReference>
<evidence type="ECO:0000259" key="9">
    <source>
        <dbReference type="Pfam" id="PF07715"/>
    </source>
</evidence>
<dbReference type="NCBIfam" id="TIGR04056">
    <property type="entry name" value="OMP_RagA_SusC"/>
    <property type="match status" value="1"/>
</dbReference>
<dbReference type="InterPro" id="IPR039426">
    <property type="entry name" value="TonB-dep_rcpt-like"/>
</dbReference>
<dbReference type="SUPFAM" id="SSF49464">
    <property type="entry name" value="Carboxypeptidase regulatory domain-like"/>
    <property type="match status" value="1"/>
</dbReference>
<gene>
    <name evidence="10" type="ORF">QHG74_18150</name>
</gene>
<dbReference type="Gene3D" id="2.170.130.10">
    <property type="entry name" value="TonB-dependent receptor, plug domain"/>
    <property type="match status" value="1"/>
</dbReference>
<dbReference type="EMBL" id="JARZAK010000013">
    <property type="protein sequence ID" value="MDY7259634.1"/>
    <property type="molecule type" value="Genomic_DNA"/>
</dbReference>
<keyword evidence="6 7" id="KW-0998">Cell outer membrane</keyword>
<comment type="similarity">
    <text evidence="7">Belongs to the TonB-dependent receptor family.</text>
</comment>
<reference evidence="10 11" key="1">
    <citation type="submission" date="2023-04" db="EMBL/GenBank/DDBJ databases">
        <title>Bacteroides pacosi sp. nov., isolated from the fecal material of an alpaca.</title>
        <authorList>
            <person name="Miller S."/>
            <person name="Hendry M."/>
            <person name="King J."/>
            <person name="Sankaranarayanan K."/>
            <person name="Lawson P.A."/>
        </authorList>
    </citation>
    <scope>NUCLEOTIDE SEQUENCE [LARGE SCALE GENOMIC DNA]</scope>
    <source>
        <strain evidence="10 11">A2-P53</strain>
    </source>
</reference>
<keyword evidence="2 7" id="KW-0813">Transport</keyword>
<proteinExistence type="inferred from homology"/>
<comment type="subcellular location">
    <subcellularLocation>
        <location evidence="1 7">Cell outer membrane</location>
        <topology evidence="1 7">Multi-pass membrane protein</topology>
    </subcellularLocation>
</comment>
<keyword evidence="5 7" id="KW-0472">Membrane</keyword>
<dbReference type="PROSITE" id="PS52016">
    <property type="entry name" value="TONB_DEPENDENT_REC_3"/>
    <property type="match status" value="1"/>
</dbReference>
<keyword evidence="3 7" id="KW-1134">Transmembrane beta strand</keyword>
<evidence type="ECO:0000256" key="4">
    <source>
        <dbReference type="ARBA" id="ARBA00022692"/>
    </source>
</evidence>
<dbReference type="InterPro" id="IPR036942">
    <property type="entry name" value="Beta-barrel_TonB_sf"/>
</dbReference>
<protein>
    <submittedName>
        <fullName evidence="10">SusC/RagA family TonB-linked outer membrane protein</fullName>
    </submittedName>
</protein>
<keyword evidence="11" id="KW-1185">Reference proteome</keyword>
<feature type="chain" id="PRO_5045097138" evidence="8">
    <location>
        <begin position="28"/>
        <end position="1025"/>
    </location>
</feature>
<dbReference type="SUPFAM" id="SSF56935">
    <property type="entry name" value="Porins"/>
    <property type="match status" value="1"/>
</dbReference>
<dbReference type="InterPro" id="IPR023996">
    <property type="entry name" value="TonB-dep_OMP_SusC/RagA"/>
</dbReference>
<comment type="caution">
    <text evidence="10">The sequence shown here is derived from an EMBL/GenBank/DDBJ whole genome shotgun (WGS) entry which is preliminary data.</text>
</comment>
<dbReference type="InterPro" id="IPR008969">
    <property type="entry name" value="CarboxyPept-like_regulatory"/>
</dbReference>
<evidence type="ECO:0000256" key="6">
    <source>
        <dbReference type="ARBA" id="ARBA00023237"/>
    </source>
</evidence>
<dbReference type="InterPro" id="IPR037066">
    <property type="entry name" value="Plug_dom_sf"/>
</dbReference>
<name>A0ABU5HTX9_9BACE</name>
<evidence type="ECO:0000256" key="5">
    <source>
        <dbReference type="ARBA" id="ARBA00023136"/>
    </source>
</evidence>
<dbReference type="Gene3D" id="2.40.170.20">
    <property type="entry name" value="TonB-dependent receptor, beta-barrel domain"/>
    <property type="match status" value="1"/>
</dbReference>
<evidence type="ECO:0000256" key="7">
    <source>
        <dbReference type="PROSITE-ProRule" id="PRU01360"/>
    </source>
</evidence>
<evidence type="ECO:0000256" key="2">
    <source>
        <dbReference type="ARBA" id="ARBA00022448"/>
    </source>
</evidence>
<sequence length="1025" mass="114347">MRNRYRIFFMGLFASAFLIGGTMDVEAQNKNKKKIPVIEVKARVTDVNGQPLRDVMVLSGGGAITNYTDVNGCFSLKTKANGTILIETPGYKDAVINLQEGGCPSEIKLELEGLYSTERDIYERGDGAKTYQSDLTAAIGHVNIEHLKTMPELQLSNTLQGQAAGLIAIAGTGGIGYDNSTLYIRGHHNNGTNNAIVIVDGIERPIDDILPEEIESIEILKDAPAKILYGAQATNGVVLVRTKRGEAHKRIIRLGLEYGVQPTTRLPKYLDSYNYATLFNEARENDGMSPFYTDKDLEGYRHSSGVNDLLYPNVDYYKEFLRDQNTFRKATLELNGGNKNATYAVTVGYTGSSGLEKVGDRSDLNRINARGNLDIRITDFLSVAADVAARIEKKDWGAKDGEGLFGEISTLRSNEYPFIISPEAINGHDGIAVDGSSLIFGASSRKSSNLYSDMAYGGNTSERYVNSQTNLGLKFDLNEFVEGLTADAYMTFDNYSYLRQELRNAYPTYSIDRYLDANGDEVLRFTERKRLNLPKKQSIVANNTYRYFGWRANVGYENRFGLHRVSANAAFRYTQEEATGSSQDSKDANFTFRANYNYDKRYMLEGTLSAMGSNKFEKGSQYFFARAIGAAWVLSNESFLKNMKKVDFLKLKASYGHLGYAGNTGFFLYRTNWKKGDKEEFRPTIGGNTTDLSRWGNPDLEWEYSNELNVGAEGLFLHNRLSTEINYFRELRKNIIGVNNAKYAATGGDFIPYENIGEVMNQGFDAYVSWNDKIGKDFTYNVGFNITYTKNKLRKSNELSNMEEYRKAIGRPTSTIFGWQAQGLFGKDVPLAGHANQTFGNYQVGDIAYADLNGDGTVDNNDQKSIGQSFPTTTMGIDVTLNYKGFGLYILGTVTTGITKLCTSSYYWNSGLNGYSVLAFDRYHPVNNPEGTQPRLTTMAADNNQRNSTFWAENGSFFRLKNIELSYTLVNKSGKGIGKNYKFFVRGTNLFVLSGIKDLDPERILSGVTNYPTYRTVTGGLSISF</sequence>
<evidence type="ECO:0000256" key="8">
    <source>
        <dbReference type="SAM" id="SignalP"/>
    </source>
</evidence>
<evidence type="ECO:0000256" key="1">
    <source>
        <dbReference type="ARBA" id="ARBA00004571"/>
    </source>
</evidence>
<feature type="signal peptide" evidence="8">
    <location>
        <begin position="1"/>
        <end position="27"/>
    </location>
</feature>
<keyword evidence="4 7" id="KW-0812">Transmembrane</keyword>
<evidence type="ECO:0000313" key="11">
    <source>
        <dbReference type="Proteomes" id="UP001292913"/>
    </source>
</evidence>